<evidence type="ECO:0000313" key="1">
    <source>
        <dbReference type="EMBL" id="QIW97684.1"/>
    </source>
</evidence>
<proteinExistence type="predicted"/>
<organism evidence="1 2">
    <name type="scientific">Peltaster fructicola</name>
    <dbReference type="NCBI Taxonomy" id="286661"/>
    <lineage>
        <taxon>Eukaryota</taxon>
        <taxon>Fungi</taxon>
        <taxon>Dikarya</taxon>
        <taxon>Ascomycota</taxon>
        <taxon>Pezizomycotina</taxon>
        <taxon>Dothideomycetes</taxon>
        <taxon>Dothideomycetes incertae sedis</taxon>
        <taxon>Peltaster</taxon>
    </lineage>
</organism>
<dbReference type="AlphaFoldDB" id="A0A6H0XSR3"/>
<protein>
    <submittedName>
        <fullName evidence="1">Uncharacterized protein</fullName>
    </submittedName>
</protein>
<accession>A0A6H0XSR3</accession>
<keyword evidence="2" id="KW-1185">Reference proteome</keyword>
<gene>
    <name evidence="1" type="ORF">AMS68_003202</name>
</gene>
<evidence type="ECO:0000313" key="2">
    <source>
        <dbReference type="Proteomes" id="UP000503462"/>
    </source>
</evidence>
<dbReference type="EMBL" id="CP051140">
    <property type="protein sequence ID" value="QIW97684.1"/>
    <property type="molecule type" value="Genomic_DNA"/>
</dbReference>
<reference evidence="1 2" key="1">
    <citation type="journal article" date="2016" name="Sci. Rep.">
        <title>Peltaster fructicola genome reveals evolution from an invasive phytopathogen to an ectophytic parasite.</title>
        <authorList>
            <person name="Xu C."/>
            <person name="Chen H."/>
            <person name="Gleason M.L."/>
            <person name="Xu J.R."/>
            <person name="Liu H."/>
            <person name="Zhang R."/>
            <person name="Sun G."/>
        </authorList>
    </citation>
    <scope>NUCLEOTIDE SEQUENCE [LARGE SCALE GENOMIC DNA]</scope>
    <source>
        <strain evidence="1 2">LNHT1506</strain>
    </source>
</reference>
<dbReference type="Proteomes" id="UP000503462">
    <property type="component" value="Chromosome 2"/>
</dbReference>
<name>A0A6H0XSR3_9PEZI</name>
<dbReference type="OrthoDB" id="2522565at2759"/>
<sequence>MLLDRRVNLRFVALVLLACAAIYAFQTRRPFRDNSPDKDDYSSILPGKDSTGFRQPWSTPIQHPVVDYVDHLANYVPKDDKYRIVYSQSTIDRKYFTVDFAGVNTYNVNIIPHPAKKNKWIVVAQHGEYRDDINASEQIACVAEFSNGVLHCSRAPAALPITPSILGKCDGKWAYANMRRGPRDARVFYGPEQPYIMYGSQSLKACLGLWVQNLWMLLDGAKHPEEGFARAVMEIQRPEPFDQIQKNYFLFWDNSSEIHVHYDIYPQRAYSPLQYDGSVVSTIWGSKGLNVAEFAADKDQICIDRLYPKVDVKKDEGLHQGTNSLAITMCKRSDPICVETDDNTFILHIMQHKQFYDWHGIYEPYPVLFRRRTPFELYAVAQKPLWYHGRDELNNKTNWRNFQERSVPEGHTQMFYTTSISWKNVKQTYHGYVDDVLFIGFGVEDTQAGAIDVLASDILQDLGFC</sequence>